<name>A0A4D6HEQ7_9EURY</name>
<feature type="domain" description="Mechanosensitive ion channel transmembrane helices 2/3" evidence="11">
    <location>
        <begin position="139"/>
        <end position="178"/>
    </location>
</feature>
<dbReference type="Proteomes" id="UP000296706">
    <property type="component" value="Chromosome"/>
</dbReference>
<feature type="region of interest" description="Disordered" evidence="7">
    <location>
        <begin position="349"/>
        <end position="369"/>
    </location>
</feature>
<organism evidence="12 13">
    <name type="scientific">Halapricum salinum</name>
    <dbReference type="NCBI Taxonomy" id="1457250"/>
    <lineage>
        <taxon>Archaea</taxon>
        <taxon>Methanobacteriati</taxon>
        <taxon>Methanobacteriota</taxon>
        <taxon>Stenosarchaea group</taxon>
        <taxon>Halobacteria</taxon>
        <taxon>Halobacteriales</taxon>
        <taxon>Haloarculaceae</taxon>
        <taxon>Halapricum</taxon>
    </lineage>
</organism>
<feature type="transmembrane region" description="Helical" evidence="8">
    <location>
        <begin position="93"/>
        <end position="114"/>
    </location>
</feature>
<dbReference type="AlphaFoldDB" id="A0A4D6HEQ7"/>
<dbReference type="SUPFAM" id="SSF82861">
    <property type="entry name" value="Mechanosensitive channel protein MscS (YggB), transmembrane region"/>
    <property type="match status" value="1"/>
</dbReference>
<evidence type="ECO:0000256" key="3">
    <source>
        <dbReference type="ARBA" id="ARBA00022475"/>
    </source>
</evidence>
<keyword evidence="13" id="KW-1185">Reference proteome</keyword>
<dbReference type="InterPro" id="IPR045275">
    <property type="entry name" value="MscS_archaea/bacteria_type"/>
</dbReference>
<dbReference type="GO" id="GO:0008381">
    <property type="term" value="F:mechanosensitive monoatomic ion channel activity"/>
    <property type="evidence" value="ECO:0007669"/>
    <property type="project" value="InterPro"/>
</dbReference>
<dbReference type="RefSeq" id="WP_049994728.1">
    <property type="nucleotide sequence ID" value="NZ_CP031310.1"/>
</dbReference>
<evidence type="ECO:0000256" key="8">
    <source>
        <dbReference type="SAM" id="Phobius"/>
    </source>
</evidence>
<dbReference type="Pfam" id="PF00924">
    <property type="entry name" value="MS_channel_2nd"/>
    <property type="match status" value="1"/>
</dbReference>
<dbReference type="InterPro" id="IPR010920">
    <property type="entry name" value="LSM_dom_sf"/>
</dbReference>
<dbReference type="Pfam" id="PF21088">
    <property type="entry name" value="MS_channel_1st"/>
    <property type="match status" value="1"/>
</dbReference>
<comment type="similarity">
    <text evidence="2">Belongs to the MscS (TC 1.A.23) family.</text>
</comment>
<evidence type="ECO:0000313" key="12">
    <source>
        <dbReference type="EMBL" id="QCC51658.1"/>
    </source>
</evidence>
<sequence>MANAASYVNAAWEWILSLPRWQGFLLLVLGTVVLAKLVQIGGDLLIRRATKRIPTEVDDIVFETIHPPLYVTVVLVGSYLSVLGLGMAPDTTAQVEALVLSILVVLWALTLTKLGRKVSNELTENSHVDAQVVPIFQNIWSVLVVAVSIYLLLAFWEIDPTPFLASAGIIGIVIGFAARDTIANFFGSIALYFDGTYKVGDYIVLESGERGRVEDISIRSTVIRTRDDMLVTVPNSVLNAARIINESTPERERRVRIAVGVAYGSDPDAVEETLLGVAEAEALAIERPKPRVRLRSFGDSALQYELLCWVNDPVLRGRATHELNTEVYKALRATDIEIPFPQRVVSFGDEQSPEAPLSHGEGVPEAVDD</sequence>
<protein>
    <submittedName>
        <fullName evidence="12">Mechanosensitive ion channel family protein</fullName>
    </submittedName>
</protein>
<feature type="transmembrane region" description="Helical" evidence="8">
    <location>
        <begin position="24"/>
        <end position="46"/>
    </location>
</feature>
<dbReference type="InterPro" id="IPR049278">
    <property type="entry name" value="MS_channel_C"/>
</dbReference>
<evidence type="ECO:0000259" key="10">
    <source>
        <dbReference type="Pfam" id="PF21082"/>
    </source>
</evidence>
<evidence type="ECO:0000256" key="5">
    <source>
        <dbReference type="ARBA" id="ARBA00022989"/>
    </source>
</evidence>
<dbReference type="SUPFAM" id="SSF50182">
    <property type="entry name" value="Sm-like ribonucleoproteins"/>
    <property type="match status" value="1"/>
</dbReference>
<feature type="transmembrane region" description="Helical" evidence="8">
    <location>
        <begin position="135"/>
        <end position="156"/>
    </location>
</feature>
<keyword evidence="6 8" id="KW-0472">Membrane</keyword>
<evidence type="ECO:0000256" key="7">
    <source>
        <dbReference type="SAM" id="MobiDB-lite"/>
    </source>
</evidence>
<dbReference type="PANTHER" id="PTHR30221">
    <property type="entry name" value="SMALL-CONDUCTANCE MECHANOSENSITIVE CHANNEL"/>
    <property type="match status" value="1"/>
</dbReference>
<dbReference type="Pfam" id="PF21082">
    <property type="entry name" value="MS_channel_3rd"/>
    <property type="match status" value="1"/>
</dbReference>
<evidence type="ECO:0000256" key="6">
    <source>
        <dbReference type="ARBA" id="ARBA00023136"/>
    </source>
</evidence>
<gene>
    <name evidence="12" type="ORF">DV733_10610</name>
</gene>
<dbReference type="Gene3D" id="2.30.30.60">
    <property type="match status" value="1"/>
</dbReference>
<evidence type="ECO:0000259" key="9">
    <source>
        <dbReference type="Pfam" id="PF00924"/>
    </source>
</evidence>
<dbReference type="InterPro" id="IPR011066">
    <property type="entry name" value="MscS_channel_C_sf"/>
</dbReference>
<dbReference type="PANTHER" id="PTHR30221:SF1">
    <property type="entry name" value="SMALL-CONDUCTANCE MECHANOSENSITIVE CHANNEL"/>
    <property type="match status" value="1"/>
</dbReference>
<dbReference type="EMBL" id="CP031310">
    <property type="protein sequence ID" value="QCC51658.1"/>
    <property type="molecule type" value="Genomic_DNA"/>
</dbReference>
<dbReference type="InterPro" id="IPR049142">
    <property type="entry name" value="MS_channel_1st"/>
</dbReference>
<dbReference type="InterPro" id="IPR006685">
    <property type="entry name" value="MscS_channel_2nd"/>
</dbReference>
<evidence type="ECO:0000259" key="11">
    <source>
        <dbReference type="Pfam" id="PF21088"/>
    </source>
</evidence>
<dbReference type="STRING" id="1457250.GCA_000755225_00774"/>
<reference evidence="12 13" key="1">
    <citation type="journal article" date="2019" name="Nat. Commun.">
        <title>A new type of DNA phosphorothioation-based antiviral system in archaea.</title>
        <authorList>
            <person name="Xiong L."/>
            <person name="Liu S."/>
            <person name="Chen S."/>
            <person name="Xiao Y."/>
            <person name="Zhu B."/>
            <person name="Gao Y."/>
            <person name="Zhang Y."/>
            <person name="Chen B."/>
            <person name="Luo J."/>
            <person name="Deng Z."/>
            <person name="Chen X."/>
            <person name="Wang L."/>
            <person name="Chen S."/>
        </authorList>
    </citation>
    <scope>NUCLEOTIDE SEQUENCE [LARGE SCALE GENOMIC DNA]</scope>
    <source>
        <strain evidence="12 13">CBA1105</strain>
    </source>
</reference>
<evidence type="ECO:0000313" key="13">
    <source>
        <dbReference type="Proteomes" id="UP000296706"/>
    </source>
</evidence>
<dbReference type="SUPFAM" id="SSF82689">
    <property type="entry name" value="Mechanosensitive channel protein MscS (YggB), C-terminal domain"/>
    <property type="match status" value="1"/>
</dbReference>
<feature type="domain" description="Mechanosensitive ion channel MscS C-terminal" evidence="10">
    <location>
        <begin position="255"/>
        <end position="338"/>
    </location>
</feature>
<comment type="subcellular location">
    <subcellularLocation>
        <location evidence="1">Cell membrane</location>
        <topology evidence="1">Multi-pass membrane protein</topology>
    </subcellularLocation>
</comment>
<keyword evidence="5 8" id="KW-1133">Transmembrane helix</keyword>
<dbReference type="OrthoDB" id="121853at2157"/>
<dbReference type="InterPro" id="IPR011014">
    <property type="entry name" value="MscS_channel_TM-2"/>
</dbReference>
<dbReference type="Gene3D" id="3.30.70.100">
    <property type="match status" value="1"/>
</dbReference>
<dbReference type="Gene3D" id="1.10.287.1260">
    <property type="match status" value="1"/>
</dbReference>
<dbReference type="KEGG" id="hsn:DV733_10610"/>
<evidence type="ECO:0000256" key="2">
    <source>
        <dbReference type="ARBA" id="ARBA00008017"/>
    </source>
</evidence>
<feature type="domain" description="Mechanosensitive ion channel MscS" evidence="9">
    <location>
        <begin position="180"/>
        <end position="246"/>
    </location>
</feature>
<keyword evidence="4 8" id="KW-0812">Transmembrane</keyword>
<evidence type="ECO:0000256" key="1">
    <source>
        <dbReference type="ARBA" id="ARBA00004651"/>
    </source>
</evidence>
<proteinExistence type="inferred from homology"/>
<evidence type="ECO:0000256" key="4">
    <source>
        <dbReference type="ARBA" id="ARBA00022692"/>
    </source>
</evidence>
<dbReference type="GeneID" id="39848319"/>
<keyword evidence="3" id="KW-1003">Cell membrane</keyword>
<dbReference type="GO" id="GO:0005886">
    <property type="term" value="C:plasma membrane"/>
    <property type="evidence" value="ECO:0007669"/>
    <property type="project" value="UniProtKB-SubCell"/>
</dbReference>
<feature type="transmembrane region" description="Helical" evidence="8">
    <location>
        <begin position="67"/>
        <end position="87"/>
    </location>
</feature>
<dbReference type="InterPro" id="IPR023408">
    <property type="entry name" value="MscS_beta-dom_sf"/>
</dbReference>
<accession>A0A4D6HEQ7</accession>